<evidence type="ECO:0000313" key="3">
    <source>
        <dbReference type="Proteomes" id="UP000076038"/>
    </source>
</evidence>
<organism evidence="2 3">
    <name type="scientific">Rhodococcoides fascians</name>
    <name type="common">Rhodococcus fascians</name>
    <dbReference type="NCBI Taxonomy" id="1828"/>
    <lineage>
        <taxon>Bacteria</taxon>
        <taxon>Bacillati</taxon>
        <taxon>Actinomycetota</taxon>
        <taxon>Actinomycetes</taxon>
        <taxon>Mycobacteriales</taxon>
        <taxon>Nocardiaceae</taxon>
        <taxon>Rhodococcoides</taxon>
    </lineage>
</organism>
<dbReference type="OrthoDB" id="5194541at2"/>
<dbReference type="PATRIC" id="fig|1653479.3.peg.147"/>
<gene>
    <name evidence="2" type="ORF">A3Q41_00148</name>
</gene>
<keyword evidence="1" id="KW-0812">Transmembrane</keyword>
<protein>
    <submittedName>
        <fullName evidence="2">Uncharacterized protein</fullName>
    </submittedName>
</protein>
<dbReference type="RefSeq" id="WP_048315843.1">
    <property type="nucleotide sequence ID" value="NZ_CAKKLU010000023.1"/>
</dbReference>
<name>A0A143QE64_RHOFA</name>
<dbReference type="GeneID" id="93555221"/>
<keyword evidence="3" id="KW-1185">Reference proteome</keyword>
<dbReference type="KEGG" id="rhs:A3Q41_00148"/>
<sequence length="120" mass="12565">MISQSTYRIPLAVTFVVALIVLFTPASGVPSGFQHSDKIIHCILFAALAYTSRLAGVGWVSTALWVSAFAVVSEFLQAILPLGRSGSAADALADAVGIALGLVAASRVLPQRVRKAPHLH</sequence>
<evidence type="ECO:0000313" key="2">
    <source>
        <dbReference type="EMBL" id="AMY21473.1"/>
    </source>
</evidence>
<feature type="transmembrane region" description="Helical" evidence="1">
    <location>
        <begin position="38"/>
        <end position="56"/>
    </location>
</feature>
<accession>A0A143QE64</accession>
<dbReference type="AlphaFoldDB" id="A0A143QE64"/>
<evidence type="ECO:0000256" key="1">
    <source>
        <dbReference type="SAM" id="Phobius"/>
    </source>
</evidence>
<keyword evidence="1" id="KW-0472">Membrane</keyword>
<dbReference type="EMBL" id="CP015220">
    <property type="protein sequence ID" value="AMY21473.1"/>
    <property type="molecule type" value="Genomic_DNA"/>
</dbReference>
<dbReference type="PANTHER" id="PTHR28008">
    <property type="entry name" value="DOMAIN PROTEIN, PUTATIVE (AFU_ORTHOLOGUE AFUA_3G10980)-RELATED"/>
    <property type="match status" value="1"/>
</dbReference>
<reference evidence="2 3" key="1">
    <citation type="journal article" date="2016" name="Genome Announc.">
        <title>Complete Genome and Plasmid Sequences for Rhodococcus fascians D188 and Draft Sequences for Rhodococcus Isolates PBTS 1 and PBTS 2.</title>
        <authorList>
            <person name="Stamler R.A."/>
            <person name="Vereecke D."/>
            <person name="Zhang Y."/>
            <person name="Schilkey F."/>
            <person name="Devitt N."/>
            <person name="Randall J.J."/>
        </authorList>
    </citation>
    <scope>NUCLEOTIDE SEQUENCE [LARGE SCALE GENOMIC DNA]</scope>
    <source>
        <strain evidence="2 3">PBTS2</strain>
    </source>
</reference>
<keyword evidence="1" id="KW-1133">Transmembrane helix</keyword>
<dbReference type="Proteomes" id="UP000076038">
    <property type="component" value="Chromosome"/>
</dbReference>
<dbReference type="PANTHER" id="PTHR28008:SF1">
    <property type="entry name" value="DOMAIN PROTEIN, PUTATIVE (AFU_ORTHOLOGUE AFUA_3G10980)-RELATED"/>
    <property type="match status" value="1"/>
</dbReference>
<reference evidence="3" key="2">
    <citation type="submission" date="2016-04" db="EMBL/GenBank/DDBJ databases">
        <title>Complete Genome and Plasmid Sequences for Rhodococcus fascians D188 and Draft Sequences for Rhodococcus spp. Isolates PBTS 1 and PBTS 2.</title>
        <authorList>
            <person name="Stamer R."/>
            <person name="Vereecke D."/>
            <person name="Zhang Y."/>
            <person name="Schilkey F."/>
            <person name="Devitt N."/>
            <person name="Randall J."/>
        </authorList>
    </citation>
    <scope>NUCLEOTIDE SEQUENCE [LARGE SCALE GENOMIC DNA]</scope>
    <source>
        <strain evidence="3">PBTS2</strain>
    </source>
</reference>
<proteinExistence type="predicted"/>